<keyword evidence="1" id="KW-0175">Coiled coil</keyword>
<evidence type="ECO:0000313" key="3">
    <source>
        <dbReference type="EMBL" id="RPB25066.1"/>
    </source>
</evidence>
<proteinExistence type="predicted"/>
<name>A0A3N4LQE9_9PEZI</name>
<feature type="coiled-coil region" evidence="1">
    <location>
        <begin position="146"/>
        <end position="173"/>
    </location>
</feature>
<sequence length="195" mass="21694">MPRRSKRGKKSHSPPPIITLPAPSTGFDLASVNTDLLSLATTLCNKMKLPANRPAQFMETLCEEIDDMVNQAFGVAGLEFLAGEGSLADRAQHIAYTMIFGRTLAEKQQRKEYLQRLLAGASQGLNNSSHQAASATPPPEDIKVLVKNLENNYARLKRDMGELNKMMKEFRQKLDVHHDKLTGFQQSQSKDIPEC</sequence>
<accession>A0A3N4LQE9</accession>
<protein>
    <submittedName>
        <fullName evidence="3">Uncharacterized protein</fullName>
    </submittedName>
</protein>
<keyword evidence="4" id="KW-1185">Reference proteome</keyword>
<feature type="compositionally biased region" description="Basic residues" evidence="2">
    <location>
        <begin position="1"/>
        <end position="12"/>
    </location>
</feature>
<evidence type="ECO:0000256" key="1">
    <source>
        <dbReference type="SAM" id="Coils"/>
    </source>
</evidence>
<feature type="region of interest" description="Disordered" evidence="2">
    <location>
        <begin position="1"/>
        <end position="20"/>
    </location>
</feature>
<evidence type="ECO:0000256" key="2">
    <source>
        <dbReference type="SAM" id="MobiDB-lite"/>
    </source>
</evidence>
<organism evidence="3 4">
    <name type="scientific">Terfezia boudieri ATCC MYA-4762</name>
    <dbReference type="NCBI Taxonomy" id="1051890"/>
    <lineage>
        <taxon>Eukaryota</taxon>
        <taxon>Fungi</taxon>
        <taxon>Dikarya</taxon>
        <taxon>Ascomycota</taxon>
        <taxon>Pezizomycotina</taxon>
        <taxon>Pezizomycetes</taxon>
        <taxon>Pezizales</taxon>
        <taxon>Pezizaceae</taxon>
        <taxon>Terfezia</taxon>
    </lineage>
</organism>
<reference evidence="3 4" key="1">
    <citation type="journal article" date="2018" name="Nat. Ecol. Evol.">
        <title>Pezizomycetes genomes reveal the molecular basis of ectomycorrhizal truffle lifestyle.</title>
        <authorList>
            <person name="Murat C."/>
            <person name="Payen T."/>
            <person name="Noel B."/>
            <person name="Kuo A."/>
            <person name="Morin E."/>
            <person name="Chen J."/>
            <person name="Kohler A."/>
            <person name="Krizsan K."/>
            <person name="Balestrini R."/>
            <person name="Da Silva C."/>
            <person name="Montanini B."/>
            <person name="Hainaut M."/>
            <person name="Levati E."/>
            <person name="Barry K.W."/>
            <person name="Belfiori B."/>
            <person name="Cichocki N."/>
            <person name="Clum A."/>
            <person name="Dockter R.B."/>
            <person name="Fauchery L."/>
            <person name="Guy J."/>
            <person name="Iotti M."/>
            <person name="Le Tacon F."/>
            <person name="Lindquist E.A."/>
            <person name="Lipzen A."/>
            <person name="Malagnac F."/>
            <person name="Mello A."/>
            <person name="Molinier V."/>
            <person name="Miyauchi S."/>
            <person name="Poulain J."/>
            <person name="Riccioni C."/>
            <person name="Rubini A."/>
            <person name="Sitrit Y."/>
            <person name="Splivallo R."/>
            <person name="Traeger S."/>
            <person name="Wang M."/>
            <person name="Zifcakova L."/>
            <person name="Wipf D."/>
            <person name="Zambonelli A."/>
            <person name="Paolocci F."/>
            <person name="Nowrousian M."/>
            <person name="Ottonello S."/>
            <person name="Baldrian P."/>
            <person name="Spatafora J.W."/>
            <person name="Henrissat B."/>
            <person name="Nagy L.G."/>
            <person name="Aury J.M."/>
            <person name="Wincker P."/>
            <person name="Grigoriev I.V."/>
            <person name="Bonfante P."/>
            <person name="Martin F.M."/>
        </authorList>
    </citation>
    <scope>NUCLEOTIDE SEQUENCE [LARGE SCALE GENOMIC DNA]</scope>
    <source>
        <strain evidence="3 4">ATCC MYA-4762</strain>
    </source>
</reference>
<dbReference type="InParanoid" id="A0A3N4LQE9"/>
<dbReference type="AlphaFoldDB" id="A0A3N4LQE9"/>
<evidence type="ECO:0000313" key="4">
    <source>
        <dbReference type="Proteomes" id="UP000267821"/>
    </source>
</evidence>
<dbReference type="OrthoDB" id="10306691at2759"/>
<dbReference type="Proteomes" id="UP000267821">
    <property type="component" value="Unassembled WGS sequence"/>
</dbReference>
<dbReference type="EMBL" id="ML121539">
    <property type="protein sequence ID" value="RPB25066.1"/>
    <property type="molecule type" value="Genomic_DNA"/>
</dbReference>
<gene>
    <name evidence="3" type="ORF">L211DRAFT_876850</name>
</gene>